<evidence type="ECO:0000313" key="3">
    <source>
        <dbReference type="Proteomes" id="UP000093510"/>
    </source>
</evidence>
<feature type="transmembrane region" description="Helical" evidence="1">
    <location>
        <begin position="75"/>
        <end position="95"/>
    </location>
</feature>
<sequence>MENISYIIVISILINLLIQAGLIFRYYYPLLIEYFNNKKITWNSNHDRIVTVAFMMCLLLSVYFSQILFQFSKGSYFITLYLSVLVILTIFIFLIQKMGNTKRTKNILIIPNQEKKT</sequence>
<keyword evidence="3" id="KW-1185">Reference proteome</keyword>
<protein>
    <submittedName>
        <fullName evidence="2">Uncharacterized protein</fullName>
    </submittedName>
</protein>
<evidence type="ECO:0000313" key="2">
    <source>
        <dbReference type="EMBL" id="OCB78839.1"/>
    </source>
</evidence>
<feature type="transmembrane region" description="Helical" evidence="1">
    <location>
        <begin position="49"/>
        <end position="69"/>
    </location>
</feature>
<dbReference type="Proteomes" id="UP000093510">
    <property type="component" value="Unassembled WGS sequence"/>
</dbReference>
<keyword evidence="1" id="KW-0472">Membrane</keyword>
<reference evidence="2 3" key="1">
    <citation type="submission" date="2016-03" db="EMBL/GenBank/DDBJ databases">
        <authorList>
            <person name="Ploux O."/>
        </authorList>
    </citation>
    <scope>NUCLEOTIDE SEQUENCE [LARGE SCALE GENOMIC DNA]</scope>
    <source>
        <strain evidence="2 3">LPB0076</strain>
    </source>
</reference>
<feature type="transmembrane region" description="Helical" evidence="1">
    <location>
        <begin position="6"/>
        <end position="28"/>
    </location>
</feature>
<organism evidence="2 3">
    <name type="scientific">Flavobacterium crassostreae</name>
    <dbReference type="NCBI Taxonomy" id="1763534"/>
    <lineage>
        <taxon>Bacteria</taxon>
        <taxon>Pseudomonadati</taxon>
        <taxon>Bacteroidota</taxon>
        <taxon>Flavobacteriia</taxon>
        <taxon>Flavobacteriales</taxon>
        <taxon>Flavobacteriaceae</taxon>
        <taxon>Flavobacterium</taxon>
    </lineage>
</organism>
<accession>A0A1B9EA70</accession>
<keyword evidence="1" id="KW-0812">Transmembrane</keyword>
<dbReference type="EMBL" id="LVEP01000001">
    <property type="protein sequence ID" value="OCB78839.1"/>
    <property type="molecule type" value="Genomic_DNA"/>
</dbReference>
<evidence type="ECO:0000256" key="1">
    <source>
        <dbReference type="SAM" id="Phobius"/>
    </source>
</evidence>
<name>A0A1B9EA70_9FLAO</name>
<comment type="caution">
    <text evidence="2">The sequence shown here is derived from an EMBL/GenBank/DDBJ whole genome shotgun (WGS) entry which is preliminary data.</text>
</comment>
<keyword evidence="1" id="KW-1133">Transmembrane helix</keyword>
<dbReference type="STRING" id="1763534.GCA_001831475_01930"/>
<dbReference type="AlphaFoldDB" id="A0A1B9EA70"/>
<proteinExistence type="predicted"/>
<gene>
    <name evidence="2" type="ORF">LPBF_00190</name>
</gene>